<feature type="chain" id="PRO_5022670041" evidence="2">
    <location>
        <begin position="25"/>
        <end position="589"/>
    </location>
</feature>
<feature type="coiled-coil region" evidence="1">
    <location>
        <begin position="547"/>
        <end position="581"/>
    </location>
</feature>
<dbReference type="OrthoDB" id="10383344at2759"/>
<sequence length="589" mass="69354">MMSPGYPRLKVIVLSLFYFQTTQCMYGDLKGKGEALLVTDDKGNPLGLATPMVRGETFHVGPSPNPEQHSPSGDIEKYFHSVKQLRKPTPGLYKEYLDHVMKYTQSEKPGSSNTAPANLYWATMWATDIWEEFNQLNQDHDKMINSIYLIDFLKGIPDDSYNWHIEVKNRLAQREVLIKSAKGLKLVLNSLDDYIEVSLKEWALYNDLDPALFTREFASGKKRSPSEEKRSVTGVENTRRYFPMKELVDIYYDLYRECSSPNFNEYKQVTAIKRIYIQAVELVYKHNLLNEAGFKKLFEDWCKPSGFNQKMFQNFYHSGKEHEDYFFGNGKILLTRRHSSHFLNMFKVDPEAKANLLFMFLKSDVERYLPGHNLSNFQRKAKQWKECFFQKNSLLFALRSETEGYLAFVTHVEENLMDLITSFVDPQFWAKNWRKSEDLKLMGRILEFVDENFLKTQPESKIPIITRLQYQFEQNQVRNRLNLIFSRIQALLELEDFSKYLNKSFPLKEKKGITVPISPQEELEFIEHEIYNSKIQTEYRNNLTMKTEDLEGCKKEIQDKIRSLQEKIEKLRRQSSSSENSHSRILNFF</sequence>
<dbReference type="AlphaFoldDB" id="A0A5B0Q7U9"/>
<proteinExistence type="predicted"/>
<name>A0A5B0Q7U9_PUCGR</name>
<reference evidence="3 4" key="1">
    <citation type="submission" date="2019-05" db="EMBL/GenBank/DDBJ databases">
        <title>Emergence of the Ug99 lineage of the wheat stem rust pathogen through somatic hybridization.</title>
        <authorList>
            <person name="Li F."/>
            <person name="Upadhyaya N.M."/>
            <person name="Sperschneider J."/>
            <person name="Matny O."/>
            <person name="Nguyen-Phuc H."/>
            <person name="Mago R."/>
            <person name="Raley C."/>
            <person name="Miller M.E."/>
            <person name="Silverstein K.A.T."/>
            <person name="Henningsen E."/>
            <person name="Hirsch C.D."/>
            <person name="Visser B."/>
            <person name="Pretorius Z.A."/>
            <person name="Steffenson B.J."/>
            <person name="Schwessinger B."/>
            <person name="Dodds P.N."/>
            <person name="Figueroa M."/>
        </authorList>
    </citation>
    <scope>NUCLEOTIDE SEQUENCE [LARGE SCALE GENOMIC DNA]</scope>
    <source>
        <strain evidence="3">21-0</strain>
    </source>
</reference>
<accession>A0A5B0Q7U9</accession>
<protein>
    <submittedName>
        <fullName evidence="3">Uncharacterized protein</fullName>
    </submittedName>
</protein>
<evidence type="ECO:0000313" key="4">
    <source>
        <dbReference type="Proteomes" id="UP000324748"/>
    </source>
</evidence>
<evidence type="ECO:0000313" key="3">
    <source>
        <dbReference type="EMBL" id="KAA1109044.1"/>
    </source>
</evidence>
<evidence type="ECO:0000256" key="1">
    <source>
        <dbReference type="SAM" id="Coils"/>
    </source>
</evidence>
<dbReference type="EMBL" id="VSWC01000028">
    <property type="protein sequence ID" value="KAA1109044.1"/>
    <property type="molecule type" value="Genomic_DNA"/>
</dbReference>
<keyword evidence="1" id="KW-0175">Coiled coil</keyword>
<feature type="signal peptide" evidence="2">
    <location>
        <begin position="1"/>
        <end position="24"/>
    </location>
</feature>
<keyword evidence="4" id="KW-1185">Reference proteome</keyword>
<evidence type="ECO:0000256" key="2">
    <source>
        <dbReference type="SAM" id="SignalP"/>
    </source>
</evidence>
<comment type="caution">
    <text evidence="3">The sequence shown here is derived from an EMBL/GenBank/DDBJ whole genome shotgun (WGS) entry which is preliminary data.</text>
</comment>
<organism evidence="3 4">
    <name type="scientific">Puccinia graminis f. sp. tritici</name>
    <dbReference type="NCBI Taxonomy" id="56615"/>
    <lineage>
        <taxon>Eukaryota</taxon>
        <taxon>Fungi</taxon>
        <taxon>Dikarya</taxon>
        <taxon>Basidiomycota</taxon>
        <taxon>Pucciniomycotina</taxon>
        <taxon>Pucciniomycetes</taxon>
        <taxon>Pucciniales</taxon>
        <taxon>Pucciniaceae</taxon>
        <taxon>Puccinia</taxon>
    </lineage>
</organism>
<gene>
    <name evidence="3" type="ORF">PGT21_032022</name>
</gene>
<dbReference type="Proteomes" id="UP000324748">
    <property type="component" value="Unassembled WGS sequence"/>
</dbReference>
<keyword evidence="2" id="KW-0732">Signal</keyword>